<dbReference type="AlphaFoldDB" id="A0A3M9X0R7"/>
<evidence type="ECO:0000259" key="4">
    <source>
        <dbReference type="Pfam" id="PF01464"/>
    </source>
</evidence>
<evidence type="ECO:0000256" key="2">
    <source>
        <dbReference type="ARBA" id="ARBA00009387"/>
    </source>
</evidence>
<proteinExistence type="inferred from homology"/>
<dbReference type="PANTHER" id="PTHR37423:SF2">
    <property type="entry name" value="MEMBRANE-BOUND LYTIC MUREIN TRANSGLYCOSYLASE C"/>
    <property type="match status" value="1"/>
</dbReference>
<evidence type="ECO:0000256" key="3">
    <source>
        <dbReference type="SAM" id="SignalP"/>
    </source>
</evidence>
<dbReference type="Gene3D" id="1.10.530.10">
    <property type="match status" value="1"/>
</dbReference>
<dbReference type="SUPFAM" id="SSF53955">
    <property type="entry name" value="Lysozyme-like"/>
    <property type="match status" value="1"/>
</dbReference>
<accession>A0A3M9X0R7</accession>
<dbReference type="EMBL" id="QKOD01000019">
    <property type="protein sequence ID" value="RNJ41483.1"/>
    <property type="molecule type" value="Genomic_DNA"/>
</dbReference>
<evidence type="ECO:0000256" key="1">
    <source>
        <dbReference type="ARBA" id="ARBA00007734"/>
    </source>
</evidence>
<sequence>MSSARATKRARYLLSRRLSLLSLPMAHSMAKDLTYDQRNMYWLAADCGRRFASRPGVRKSSLDQSMFVDLFTAMIQRESNFNPRAVSSVGAVGLGQLMPRTALDLDVKNPFSAQQNLEGAATYLTEMLDEFGSFELALAAYNAGPAAVRKHGGIPPYRETRQYVSDILHAVSVEPHNIAVQIARAGNDAPPHLLSLVTDADKRPGDNAAAQRIFQTVLQPPTSARKISVVGPLKPTKNTKKRIKAQTKIAFEKNFKGTQSGPIKFFCITKSKRQTSRKDEQNVGTKV</sequence>
<gene>
    <name evidence="5" type="ORF">DNR46_33740</name>
</gene>
<dbReference type="InterPro" id="IPR008258">
    <property type="entry name" value="Transglycosylase_SLT_dom_1"/>
</dbReference>
<dbReference type="Proteomes" id="UP000275436">
    <property type="component" value="Unassembled WGS sequence"/>
</dbReference>
<feature type="chain" id="PRO_5018156364" description="Transglycosylase SLT domain-containing protein" evidence="3">
    <location>
        <begin position="31"/>
        <end position="287"/>
    </location>
</feature>
<dbReference type="PANTHER" id="PTHR37423">
    <property type="entry name" value="SOLUBLE LYTIC MUREIN TRANSGLYCOSYLASE-RELATED"/>
    <property type="match status" value="1"/>
</dbReference>
<reference evidence="5 6" key="1">
    <citation type="journal article" date="2018" name="Mol. Plant Microbe Interact.">
        <title>Taxonomically Different Co-Microsymbionts of a Relict Legume, Oxytropis popoviana, Have Complementary Sets of Symbiotic Genes and Together Increase the Efficiency of Plant Nodulation.</title>
        <authorList>
            <person name="Safronova V."/>
            <person name="Belimov A."/>
            <person name="Sazanova A."/>
            <person name="Chirak E."/>
            <person name="Verkhozina A."/>
            <person name="Kuznetsova I."/>
            <person name="Andronov E."/>
            <person name="Puhalsky J."/>
            <person name="Tikhonovich I."/>
        </authorList>
    </citation>
    <scope>NUCLEOTIDE SEQUENCE [LARGE SCALE GENOMIC DNA]</scope>
    <source>
        <strain evidence="5 6">Opo-235</strain>
    </source>
</reference>
<comment type="caution">
    <text evidence="5">The sequence shown here is derived from an EMBL/GenBank/DDBJ whole genome shotgun (WGS) entry which is preliminary data.</text>
</comment>
<keyword evidence="3" id="KW-0732">Signal</keyword>
<name>A0A3M9X0R7_9HYPH</name>
<dbReference type="CDD" id="cd00254">
    <property type="entry name" value="LT-like"/>
    <property type="match status" value="1"/>
</dbReference>
<comment type="similarity">
    <text evidence="1">Belongs to the transglycosylase Slt family.</text>
</comment>
<protein>
    <recommendedName>
        <fullName evidence="4">Transglycosylase SLT domain-containing protein</fullName>
    </recommendedName>
</protein>
<feature type="domain" description="Transglycosylase SLT" evidence="4">
    <location>
        <begin position="68"/>
        <end position="156"/>
    </location>
</feature>
<dbReference type="Pfam" id="PF01464">
    <property type="entry name" value="SLT"/>
    <property type="match status" value="1"/>
</dbReference>
<feature type="signal peptide" evidence="3">
    <location>
        <begin position="1"/>
        <end position="30"/>
    </location>
</feature>
<organism evidence="5 6">
    <name type="scientific">Mesorhizobium japonicum</name>
    <dbReference type="NCBI Taxonomy" id="2066070"/>
    <lineage>
        <taxon>Bacteria</taxon>
        <taxon>Pseudomonadati</taxon>
        <taxon>Pseudomonadota</taxon>
        <taxon>Alphaproteobacteria</taxon>
        <taxon>Hyphomicrobiales</taxon>
        <taxon>Phyllobacteriaceae</taxon>
        <taxon>Mesorhizobium</taxon>
    </lineage>
</organism>
<dbReference type="InterPro" id="IPR023346">
    <property type="entry name" value="Lysozyme-like_dom_sf"/>
</dbReference>
<comment type="similarity">
    <text evidence="2">Belongs to the virb1 family.</text>
</comment>
<evidence type="ECO:0000313" key="5">
    <source>
        <dbReference type="EMBL" id="RNJ41483.1"/>
    </source>
</evidence>
<evidence type="ECO:0000313" key="6">
    <source>
        <dbReference type="Proteomes" id="UP000275436"/>
    </source>
</evidence>